<organism evidence="2 3">
    <name type="scientific">Fundidesulfovibrio magnetotacticus</name>
    <dbReference type="NCBI Taxonomy" id="2730080"/>
    <lineage>
        <taxon>Bacteria</taxon>
        <taxon>Pseudomonadati</taxon>
        <taxon>Thermodesulfobacteriota</taxon>
        <taxon>Desulfovibrionia</taxon>
        <taxon>Desulfovibrionales</taxon>
        <taxon>Desulfovibrionaceae</taxon>
        <taxon>Fundidesulfovibrio</taxon>
    </lineage>
</organism>
<gene>
    <name evidence="2" type="ORF">NNJEOMEG_00807</name>
</gene>
<protein>
    <recommendedName>
        <fullName evidence="1">SGNH hydrolase-type esterase domain-containing protein</fullName>
    </recommendedName>
</protein>
<keyword evidence="3" id="KW-1185">Reference proteome</keyword>
<evidence type="ECO:0000259" key="1">
    <source>
        <dbReference type="Pfam" id="PF13472"/>
    </source>
</evidence>
<dbReference type="InterPro" id="IPR013830">
    <property type="entry name" value="SGNH_hydro"/>
</dbReference>
<dbReference type="InterPro" id="IPR036514">
    <property type="entry name" value="SGNH_hydro_sf"/>
</dbReference>
<dbReference type="CDD" id="cd00229">
    <property type="entry name" value="SGNH_hydrolase"/>
    <property type="match status" value="1"/>
</dbReference>
<name>A0A6V8LSA2_9BACT</name>
<feature type="domain" description="SGNH hydrolase-type esterase" evidence="1">
    <location>
        <begin position="92"/>
        <end position="356"/>
    </location>
</feature>
<dbReference type="EMBL" id="BLTE01000002">
    <property type="protein sequence ID" value="GFK92979.1"/>
    <property type="molecule type" value="Genomic_DNA"/>
</dbReference>
<dbReference type="Pfam" id="PF13472">
    <property type="entry name" value="Lipase_GDSL_2"/>
    <property type="match status" value="1"/>
</dbReference>
<dbReference type="SUPFAM" id="SSF52266">
    <property type="entry name" value="SGNH hydrolase"/>
    <property type="match status" value="1"/>
</dbReference>
<evidence type="ECO:0000313" key="3">
    <source>
        <dbReference type="Proteomes" id="UP000494245"/>
    </source>
</evidence>
<evidence type="ECO:0000313" key="2">
    <source>
        <dbReference type="EMBL" id="GFK92979.1"/>
    </source>
</evidence>
<accession>A0A6V8LSA2</accession>
<dbReference type="Proteomes" id="UP000494245">
    <property type="component" value="Unassembled WGS sequence"/>
</dbReference>
<dbReference type="RefSeq" id="WP_173081543.1">
    <property type="nucleotide sequence ID" value="NZ_BLTE01000002.1"/>
</dbReference>
<reference evidence="2 3" key="1">
    <citation type="submission" date="2020-04" db="EMBL/GenBank/DDBJ databases">
        <authorList>
            <consortium name="Desulfovibrio sp. FSS-1 genome sequencing consortium"/>
            <person name="Shimoshige H."/>
            <person name="Kobayashi H."/>
            <person name="Maekawa T."/>
        </authorList>
    </citation>
    <scope>NUCLEOTIDE SEQUENCE [LARGE SCALE GENOMIC DNA]</scope>
    <source>
        <strain evidence="2 3">SIID29052-01</strain>
    </source>
</reference>
<proteinExistence type="predicted"/>
<dbReference type="Gene3D" id="3.40.50.1110">
    <property type="entry name" value="SGNH hydrolase"/>
    <property type="match status" value="1"/>
</dbReference>
<reference evidence="2 3" key="2">
    <citation type="submission" date="2020-05" db="EMBL/GenBank/DDBJ databases">
        <title>Draft genome sequence of Desulfovibrio sp. strainFSS-1.</title>
        <authorList>
            <person name="Shimoshige H."/>
            <person name="Kobayashi H."/>
            <person name="Maekawa T."/>
        </authorList>
    </citation>
    <scope>NUCLEOTIDE SEQUENCE [LARGE SCALE GENOMIC DNA]</scope>
    <source>
        <strain evidence="2 3">SIID29052-01</strain>
    </source>
</reference>
<sequence>MRPVWYGFYLLAFTALCFAGAEGVLRLTGRVPSGAAVPRYFAGVHGDLEPHLRVVDRTVPALPYRVTANNQGSRGLADYSSSKPEGVLRVLCLGDSFTYGYGVDDEHTYPELLRRELERRYPGQKFEVVNAGIPIFGILDAMDYYLTKGAALMPDVVVLQFFPNDIHDHTRDVLFREGLANDPVYTARGLLSRWFSWSRVYQAAANIGFLFRTGARAVSSPPQMTSGEHKTNPGLDPFRFKATDYEKARSENARDILGPASGQELARVWSAYRAALEGMRRFTEHFGARLVFLAVPDLMEVEGRLYAARQELAPAVNAMGLPAVDMLEPFRRSLFVRGVHPYLTPRDGHCSPEGNQLVALAVADRLRLAATPEGAPLLAVAPGDPMDAMARPQGARLAVAPGGAVKAEPGAALHVWAVSSRGLESMAEGSVAIDWLGAVQARQGELVLECAAQGPVGRVEVRLPARLERGAESALGVDFSLDGQAWEPLLRRTGEALERPEGYETFSVLDRRVREASASRFFLRVALAGKARLYTERSGSQGDGSRAFWVTAFPATP</sequence>
<comment type="caution">
    <text evidence="2">The sequence shown here is derived from an EMBL/GenBank/DDBJ whole genome shotgun (WGS) entry which is preliminary data.</text>
</comment>
<dbReference type="GO" id="GO:0016788">
    <property type="term" value="F:hydrolase activity, acting on ester bonds"/>
    <property type="evidence" value="ECO:0007669"/>
    <property type="project" value="UniProtKB-ARBA"/>
</dbReference>
<dbReference type="AlphaFoldDB" id="A0A6V8LSA2"/>